<dbReference type="SUPFAM" id="SSF47027">
    <property type="entry name" value="Acyl-CoA binding protein"/>
    <property type="match status" value="1"/>
</dbReference>
<dbReference type="InterPro" id="IPR014352">
    <property type="entry name" value="FERM/acyl-CoA-bd_prot_sf"/>
</dbReference>
<dbReference type="AlphaFoldDB" id="A0A813LUT1"/>
<reference evidence="3" key="1">
    <citation type="submission" date="2021-02" db="EMBL/GenBank/DDBJ databases">
        <authorList>
            <person name="Dougan E. K."/>
            <person name="Rhodes N."/>
            <person name="Thang M."/>
            <person name="Chan C."/>
        </authorList>
    </citation>
    <scope>NUCLEOTIDE SEQUENCE</scope>
</reference>
<accession>A0A813LUT1</accession>
<dbReference type="PROSITE" id="PS51228">
    <property type="entry name" value="ACB_2"/>
    <property type="match status" value="1"/>
</dbReference>
<evidence type="ECO:0000259" key="2">
    <source>
        <dbReference type="PROSITE" id="PS51228"/>
    </source>
</evidence>
<comment type="caution">
    <text evidence="3">The sequence shown here is derived from an EMBL/GenBank/DDBJ whole genome shotgun (WGS) entry which is preliminary data.</text>
</comment>
<protein>
    <recommendedName>
        <fullName evidence="2">ACB domain-containing protein</fullName>
    </recommendedName>
</protein>
<evidence type="ECO:0000313" key="3">
    <source>
        <dbReference type="EMBL" id="CAE8740385.1"/>
    </source>
</evidence>
<organism evidence="3 4">
    <name type="scientific">Polarella glacialis</name>
    <name type="common">Dinoflagellate</name>
    <dbReference type="NCBI Taxonomy" id="89957"/>
    <lineage>
        <taxon>Eukaryota</taxon>
        <taxon>Sar</taxon>
        <taxon>Alveolata</taxon>
        <taxon>Dinophyceae</taxon>
        <taxon>Suessiales</taxon>
        <taxon>Suessiaceae</taxon>
        <taxon>Polarella</taxon>
    </lineage>
</organism>
<sequence>MGGSASKTAEGKTAEEQMNHVGEEVSQAAQAVGAKMDELFTSSTDSAAKWEADKKAPQDVLDKIHGLFQQATAGDASGEPPANEGMKAKFEAWTANKGMYKEDAMAAYTNFINEKKAEYGGA</sequence>
<name>A0A813LUT1_POLGL</name>
<evidence type="ECO:0000313" key="4">
    <source>
        <dbReference type="Proteomes" id="UP000626109"/>
    </source>
</evidence>
<feature type="domain" description="ACB" evidence="2">
    <location>
        <begin position="36"/>
        <end position="121"/>
    </location>
</feature>
<dbReference type="EMBL" id="CAJNNW010037252">
    <property type="protein sequence ID" value="CAE8740385.1"/>
    <property type="molecule type" value="Genomic_DNA"/>
</dbReference>
<evidence type="ECO:0000256" key="1">
    <source>
        <dbReference type="SAM" id="MobiDB-lite"/>
    </source>
</evidence>
<dbReference type="Proteomes" id="UP000626109">
    <property type="component" value="Unassembled WGS sequence"/>
</dbReference>
<dbReference type="GO" id="GO:0000062">
    <property type="term" value="F:fatty-acyl-CoA binding"/>
    <property type="evidence" value="ECO:0007669"/>
    <property type="project" value="InterPro"/>
</dbReference>
<feature type="region of interest" description="Disordered" evidence="1">
    <location>
        <begin position="1"/>
        <end position="29"/>
    </location>
</feature>
<dbReference type="InterPro" id="IPR000582">
    <property type="entry name" value="Acyl-CoA-binding_protein"/>
</dbReference>
<dbReference type="InterPro" id="IPR035984">
    <property type="entry name" value="Acyl-CoA-binding_sf"/>
</dbReference>
<gene>
    <name evidence="3" type="ORF">PGLA2088_LOCUS50015</name>
</gene>
<dbReference type="Gene3D" id="1.20.80.10">
    <property type="match status" value="1"/>
</dbReference>
<proteinExistence type="predicted"/>
<dbReference type="Pfam" id="PF00887">
    <property type="entry name" value="ACBP"/>
    <property type="match status" value="1"/>
</dbReference>
<feature type="compositionally biased region" description="Basic and acidic residues" evidence="1">
    <location>
        <begin position="9"/>
        <end position="23"/>
    </location>
</feature>